<dbReference type="Pfam" id="PF02896">
    <property type="entry name" value="PEP-utilizers_C"/>
    <property type="match status" value="1"/>
</dbReference>
<gene>
    <name evidence="24" type="ORF">DSCA_50430</name>
</gene>
<evidence type="ECO:0000256" key="1">
    <source>
        <dbReference type="ARBA" id="ARBA00000683"/>
    </source>
</evidence>
<feature type="binding site" evidence="20">
    <location>
        <position position="429"/>
    </location>
    <ligand>
        <name>Mg(2+)</name>
        <dbReference type="ChEBI" id="CHEBI:18420"/>
    </ligand>
</feature>
<dbReference type="AlphaFoldDB" id="A0A5K7YSJ0"/>
<keyword evidence="13 17" id="KW-0479">Metal-binding</keyword>
<feature type="binding site" evidence="19">
    <location>
        <begin position="452"/>
        <end position="453"/>
    </location>
    <ligand>
        <name>phosphoenolpyruvate</name>
        <dbReference type="ChEBI" id="CHEBI:58702"/>
    </ligand>
</feature>
<comment type="subcellular location">
    <subcellularLocation>
        <location evidence="4 17">Cytoplasm</location>
    </subcellularLocation>
</comment>
<dbReference type="Pfam" id="PF00391">
    <property type="entry name" value="PEP-utilizers"/>
    <property type="match status" value="1"/>
</dbReference>
<evidence type="ECO:0000256" key="18">
    <source>
        <dbReference type="PIRSR" id="PIRSR000732-1"/>
    </source>
</evidence>
<evidence type="ECO:0000256" key="13">
    <source>
        <dbReference type="ARBA" id="ARBA00022723"/>
    </source>
</evidence>
<dbReference type="InterPro" id="IPR008731">
    <property type="entry name" value="PTS_EIN"/>
</dbReference>
<reference evidence="24 25" key="1">
    <citation type="submission" date="2019-11" db="EMBL/GenBank/DDBJ databases">
        <title>Comparative genomics of hydrocarbon-degrading Desulfosarcina strains.</title>
        <authorList>
            <person name="Watanabe M."/>
            <person name="Kojima H."/>
            <person name="Fukui M."/>
        </authorList>
    </citation>
    <scope>NUCLEOTIDE SEQUENCE [LARGE SCALE GENOMIC DNA]</scope>
    <source>
        <strain evidence="24 25">PL12</strain>
    </source>
</reference>
<dbReference type="SUPFAM" id="SSF51621">
    <property type="entry name" value="Phosphoenolpyruvate/pyruvate domain"/>
    <property type="match status" value="1"/>
</dbReference>
<evidence type="ECO:0000256" key="7">
    <source>
        <dbReference type="ARBA" id="ARBA00016544"/>
    </source>
</evidence>
<feature type="binding site" evidence="19">
    <location>
        <position position="463"/>
    </location>
    <ligand>
        <name>phosphoenolpyruvate</name>
        <dbReference type="ChEBI" id="CHEBI:58702"/>
    </ligand>
</feature>
<evidence type="ECO:0000256" key="19">
    <source>
        <dbReference type="PIRSR" id="PIRSR000732-2"/>
    </source>
</evidence>
<evidence type="ECO:0000256" key="16">
    <source>
        <dbReference type="ARBA" id="ARBA00033235"/>
    </source>
</evidence>
<dbReference type="SUPFAM" id="SSF47831">
    <property type="entry name" value="Enzyme I of the PEP:sugar phosphotransferase system HPr-binding (sub)domain"/>
    <property type="match status" value="1"/>
</dbReference>
<sequence length="544" mass="60348">MTLLGKGVSPGIAEGEAFVYIDVRLRDSELYVIDDSQIDEEKARIQKAIDDVGNCLSIDARQIEGKLGKQSADIFRAQEAILRDSHVIKEMKRVLEKEKLNAEQVVRMVFRVLASRFRDLENELFRERADDIDDLSRRLLLSLAGIHAHSLENLPANTVLVARRLLPSDTVFLSRSSTVGVLAEFAGPAAHAALLARELGIPCVGGIPDLLEKVHTGDVVLVDGTKGSAVINPNRQTLRRYKTGFKEARQRRETMATANGIKRTVTRDGLEVSVMANVRSREDVELAMERGADGIGLFRTEPFFLAAKHLPTDKEFATFLLESLKPARGRRIDVRLLDIGADKNPIYLHLPPEPDPFLGRRGVRLLREYPELLAAQLRAILEVSKEVEIGVLIPMVTIENDVLHVVSMLQQFAAEMGIFKLPRIGAMIETPAAALSITSLKTHVDFFSIGSNDLTQYTMAAGRENPLVVEYFIDDHPTVLRLIEWVVRESGTMPVSICGELASRIDAIPKLLRTGIMSLSVAAALVPEVKMAIRGIEIKKRREP</sequence>
<evidence type="ECO:0000259" key="21">
    <source>
        <dbReference type="Pfam" id="PF00391"/>
    </source>
</evidence>
<comment type="cofactor">
    <cofactor evidence="2 17 20">
        <name>Mg(2+)</name>
        <dbReference type="ChEBI" id="CHEBI:18420"/>
    </cofactor>
</comment>
<evidence type="ECO:0000256" key="12">
    <source>
        <dbReference type="ARBA" id="ARBA00022683"/>
    </source>
</evidence>
<dbReference type="InterPro" id="IPR050499">
    <property type="entry name" value="PEP-utilizing_PTS_enzyme"/>
</dbReference>
<dbReference type="GO" id="GO:0005737">
    <property type="term" value="C:cytoplasm"/>
    <property type="evidence" value="ECO:0007669"/>
    <property type="project" value="UniProtKB-SubCell"/>
</dbReference>
<evidence type="ECO:0000256" key="11">
    <source>
        <dbReference type="ARBA" id="ARBA00022679"/>
    </source>
</evidence>
<dbReference type="GO" id="GO:0008965">
    <property type="term" value="F:phosphoenolpyruvate-protein phosphotransferase activity"/>
    <property type="evidence" value="ECO:0007669"/>
    <property type="project" value="UniProtKB-EC"/>
</dbReference>
<evidence type="ECO:0000259" key="23">
    <source>
        <dbReference type="Pfam" id="PF05524"/>
    </source>
</evidence>
<dbReference type="InterPro" id="IPR000121">
    <property type="entry name" value="PEP_util_C"/>
</dbReference>
<evidence type="ECO:0000256" key="3">
    <source>
        <dbReference type="ARBA" id="ARBA00002728"/>
    </source>
</evidence>
<evidence type="ECO:0000256" key="8">
    <source>
        <dbReference type="ARBA" id="ARBA00022448"/>
    </source>
</evidence>
<dbReference type="InterPro" id="IPR015813">
    <property type="entry name" value="Pyrv/PenolPyrv_kinase-like_dom"/>
</dbReference>
<keyword evidence="9 17" id="KW-0963">Cytoplasm</keyword>
<evidence type="ECO:0000256" key="20">
    <source>
        <dbReference type="PIRSR" id="PIRSR000732-3"/>
    </source>
</evidence>
<dbReference type="EC" id="2.7.3.9" evidence="6 17"/>
<feature type="binding site" evidence="19">
    <location>
        <position position="299"/>
    </location>
    <ligand>
        <name>phosphoenolpyruvate</name>
        <dbReference type="ChEBI" id="CHEBI:58702"/>
    </ligand>
</feature>
<dbReference type="GO" id="GO:0046872">
    <property type="term" value="F:metal ion binding"/>
    <property type="evidence" value="ECO:0007669"/>
    <property type="project" value="UniProtKB-KW"/>
</dbReference>
<evidence type="ECO:0000313" key="24">
    <source>
        <dbReference type="EMBL" id="BBO71113.1"/>
    </source>
</evidence>
<evidence type="ECO:0000256" key="15">
    <source>
        <dbReference type="ARBA" id="ARBA00022842"/>
    </source>
</evidence>
<dbReference type="SUPFAM" id="SSF52009">
    <property type="entry name" value="Phosphohistidine domain"/>
    <property type="match status" value="1"/>
</dbReference>
<keyword evidence="12 17" id="KW-0598">Phosphotransferase system</keyword>
<name>A0A5K7YSJ0_9BACT</name>
<dbReference type="GO" id="GO:0009401">
    <property type="term" value="P:phosphoenolpyruvate-dependent sugar phosphotransferase system"/>
    <property type="evidence" value="ECO:0007669"/>
    <property type="project" value="UniProtKB-KW"/>
</dbReference>
<evidence type="ECO:0000256" key="10">
    <source>
        <dbReference type="ARBA" id="ARBA00022597"/>
    </source>
</evidence>
<evidence type="ECO:0000256" key="14">
    <source>
        <dbReference type="ARBA" id="ARBA00022777"/>
    </source>
</evidence>
<organism evidence="24 25">
    <name type="scientific">Desulfosarcina alkanivorans</name>
    <dbReference type="NCBI Taxonomy" id="571177"/>
    <lineage>
        <taxon>Bacteria</taxon>
        <taxon>Pseudomonadati</taxon>
        <taxon>Thermodesulfobacteriota</taxon>
        <taxon>Desulfobacteria</taxon>
        <taxon>Desulfobacterales</taxon>
        <taxon>Desulfosarcinaceae</taxon>
        <taxon>Desulfosarcina</taxon>
    </lineage>
</organism>
<accession>A0A5K7YSJ0</accession>
<dbReference type="PRINTS" id="PR01736">
    <property type="entry name" value="PHPHTRNFRASE"/>
</dbReference>
<dbReference type="PROSITE" id="PS00742">
    <property type="entry name" value="PEP_ENZYMES_2"/>
    <property type="match status" value="1"/>
</dbReference>
<dbReference type="PANTHER" id="PTHR46244:SF3">
    <property type="entry name" value="PHOSPHOENOLPYRUVATE-PROTEIN PHOSPHOTRANSFERASE"/>
    <property type="match status" value="1"/>
</dbReference>
<dbReference type="Proteomes" id="UP000427906">
    <property type="component" value="Chromosome"/>
</dbReference>
<dbReference type="Gene3D" id="1.10.274.10">
    <property type="entry name" value="PtsI, HPr-binding domain"/>
    <property type="match status" value="1"/>
</dbReference>
<feature type="active site" description="Tele-phosphohistidine intermediate" evidence="18">
    <location>
        <position position="191"/>
    </location>
</feature>
<dbReference type="PANTHER" id="PTHR46244">
    <property type="entry name" value="PHOSPHOENOLPYRUVATE-PROTEIN PHOSPHOTRANSFERASE"/>
    <property type="match status" value="1"/>
</dbReference>
<evidence type="ECO:0000313" key="25">
    <source>
        <dbReference type="Proteomes" id="UP000427906"/>
    </source>
</evidence>
<proteinExistence type="inferred from homology"/>
<dbReference type="InterPro" id="IPR023151">
    <property type="entry name" value="PEP_util_CS"/>
</dbReference>
<dbReference type="NCBIfam" id="TIGR01417">
    <property type="entry name" value="PTS_I_fam"/>
    <property type="match status" value="1"/>
</dbReference>
<evidence type="ECO:0000259" key="22">
    <source>
        <dbReference type="Pfam" id="PF02896"/>
    </source>
</evidence>
<dbReference type="EMBL" id="AP021874">
    <property type="protein sequence ID" value="BBO71113.1"/>
    <property type="molecule type" value="Genomic_DNA"/>
</dbReference>
<evidence type="ECO:0000256" key="5">
    <source>
        <dbReference type="ARBA" id="ARBA00007837"/>
    </source>
</evidence>
<keyword evidence="11 17" id="KW-0808">Transferase</keyword>
<keyword evidence="15 17" id="KW-0460">Magnesium</keyword>
<dbReference type="Gene3D" id="3.50.30.10">
    <property type="entry name" value="Phosphohistidine domain"/>
    <property type="match status" value="1"/>
</dbReference>
<feature type="binding site" evidence="20">
    <location>
        <position position="453"/>
    </location>
    <ligand>
        <name>Mg(2+)</name>
        <dbReference type="ChEBI" id="CHEBI:18420"/>
    </ligand>
</feature>
<comment type="catalytic activity">
    <reaction evidence="1 17">
        <text>L-histidyl-[protein] + phosphoenolpyruvate = N(pros)-phospho-L-histidyl-[protein] + pyruvate</text>
        <dbReference type="Rhea" id="RHEA:23880"/>
        <dbReference type="Rhea" id="RHEA-COMP:9745"/>
        <dbReference type="Rhea" id="RHEA-COMP:9746"/>
        <dbReference type="ChEBI" id="CHEBI:15361"/>
        <dbReference type="ChEBI" id="CHEBI:29979"/>
        <dbReference type="ChEBI" id="CHEBI:58702"/>
        <dbReference type="ChEBI" id="CHEBI:64837"/>
        <dbReference type="EC" id="2.7.3.9"/>
    </reaction>
</comment>
<evidence type="ECO:0000256" key="9">
    <source>
        <dbReference type="ARBA" id="ARBA00022490"/>
    </source>
</evidence>
<keyword evidence="24" id="KW-0670">Pyruvate</keyword>
<evidence type="ECO:0000256" key="2">
    <source>
        <dbReference type="ARBA" id="ARBA00001946"/>
    </source>
</evidence>
<keyword evidence="25" id="KW-1185">Reference proteome</keyword>
<evidence type="ECO:0000256" key="4">
    <source>
        <dbReference type="ARBA" id="ARBA00004496"/>
    </source>
</evidence>
<keyword evidence="10 17" id="KW-0762">Sugar transport</keyword>
<dbReference type="InterPro" id="IPR008279">
    <property type="entry name" value="PEP-util_enz_mobile_dom"/>
</dbReference>
<feature type="domain" description="PEP-utilising enzyme mobile" evidence="21">
    <location>
        <begin position="155"/>
        <end position="227"/>
    </location>
</feature>
<keyword evidence="14 17" id="KW-0418">Kinase</keyword>
<comment type="similarity">
    <text evidence="5 17">Belongs to the PEP-utilizing enzyme family.</text>
</comment>
<feature type="domain" description="PEP-utilising enzyme C-terminal" evidence="22">
    <location>
        <begin position="262"/>
        <end position="537"/>
    </location>
</feature>
<dbReference type="Pfam" id="PF05524">
    <property type="entry name" value="PEP-utilisers_N"/>
    <property type="match status" value="1"/>
</dbReference>
<dbReference type="InterPro" id="IPR006318">
    <property type="entry name" value="PTS_EI-like"/>
</dbReference>
<dbReference type="GO" id="GO:0016301">
    <property type="term" value="F:kinase activity"/>
    <property type="evidence" value="ECO:0007669"/>
    <property type="project" value="UniProtKB-KW"/>
</dbReference>
<feature type="binding site" evidence="19">
    <location>
        <position position="335"/>
    </location>
    <ligand>
        <name>phosphoenolpyruvate</name>
        <dbReference type="ChEBI" id="CHEBI:58702"/>
    </ligand>
</feature>
<dbReference type="InterPro" id="IPR036618">
    <property type="entry name" value="PtsI_HPr-bd_sf"/>
</dbReference>
<protein>
    <recommendedName>
        <fullName evidence="7 17">Phosphoenolpyruvate-protein phosphotransferase</fullName>
        <ecNumber evidence="6 17">2.7.3.9</ecNumber>
    </recommendedName>
    <alternativeName>
        <fullName evidence="16 17">Phosphotransferase system, enzyme I</fullName>
    </alternativeName>
</protein>
<evidence type="ECO:0000256" key="6">
    <source>
        <dbReference type="ARBA" id="ARBA00012232"/>
    </source>
</evidence>
<feature type="domain" description="Phosphotransferase system enzyme I N-terminal" evidence="23">
    <location>
        <begin position="5"/>
        <end position="128"/>
    </location>
</feature>
<comment type="function">
    <text evidence="3 17">General (non sugar-specific) component of the phosphoenolpyruvate-dependent sugar phosphotransferase system (sugar PTS). This major carbohydrate active-transport system catalyzes the phosphorylation of incoming sugar substrates concomitantly with their translocation across the cell membrane. Enzyme I transfers the phosphoryl group from phosphoenolpyruvate (PEP) to the phosphoryl carrier protein (HPr).</text>
</comment>
<feature type="active site" description="Proton donor" evidence="18">
    <location>
        <position position="498"/>
    </location>
</feature>
<keyword evidence="8 17" id="KW-0813">Transport</keyword>
<dbReference type="InterPro" id="IPR040442">
    <property type="entry name" value="Pyrv_kinase-like_dom_sf"/>
</dbReference>
<dbReference type="InterPro" id="IPR024692">
    <property type="entry name" value="PTS_EI"/>
</dbReference>
<dbReference type="Gene3D" id="3.20.20.60">
    <property type="entry name" value="Phosphoenolpyruvate-binding domains"/>
    <property type="match status" value="1"/>
</dbReference>
<dbReference type="InterPro" id="IPR036637">
    <property type="entry name" value="Phosphohistidine_dom_sf"/>
</dbReference>
<dbReference type="KEGG" id="dalk:DSCA_50430"/>
<dbReference type="PIRSF" id="PIRSF000732">
    <property type="entry name" value="PTS_enzyme_I"/>
    <property type="match status" value="1"/>
</dbReference>
<evidence type="ECO:0000256" key="17">
    <source>
        <dbReference type="PIRNR" id="PIRNR000732"/>
    </source>
</evidence>